<dbReference type="InterPro" id="IPR051257">
    <property type="entry name" value="Diverse_CBS-Domain"/>
</dbReference>
<dbReference type="PANTHER" id="PTHR43080:SF2">
    <property type="entry name" value="CBS DOMAIN-CONTAINING PROTEIN"/>
    <property type="match status" value="1"/>
</dbReference>
<dbReference type="Pfam" id="PF10335">
    <property type="entry name" value="DUF294_C"/>
    <property type="match status" value="1"/>
</dbReference>
<evidence type="ECO:0000313" key="5">
    <source>
        <dbReference type="EMBL" id="UZD54577.1"/>
    </source>
</evidence>
<protein>
    <submittedName>
        <fullName evidence="5">DUF294 nucleotidyltransferase-like domain-containing protein</fullName>
    </submittedName>
</protein>
<dbReference type="InterPro" id="IPR046342">
    <property type="entry name" value="CBS_dom_sf"/>
</dbReference>
<keyword evidence="1 2" id="KW-0129">CBS domain</keyword>
<dbReference type="Gene3D" id="2.60.120.10">
    <property type="entry name" value="Jelly Rolls"/>
    <property type="match status" value="1"/>
</dbReference>
<dbReference type="CDD" id="cd05401">
    <property type="entry name" value="NT_GlnE_GlnD_like"/>
    <property type="match status" value="1"/>
</dbReference>
<dbReference type="InterPro" id="IPR014710">
    <property type="entry name" value="RmlC-like_jellyroll"/>
</dbReference>
<dbReference type="SUPFAM" id="SSF51206">
    <property type="entry name" value="cAMP-binding domain-like"/>
    <property type="match status" value="1"/>
</dbReference>
<dbReference type="SUPFAM" id="SSF54631">
    <property type="entry name" value="CBS-domain pair"/>
    <property type="match status" value="1"/>
</dbReference>
<feature type="domain" description="CBS" evidence="4">
    <location>
        <begin position="235"/>
        <end position="293"/>
    </location>
</feature>
<dbReference type="CDD" id="cd00038">
    <property type="entry name" value="CAP_ED"/>
    <property type="match status" value="1"/>
</dbReference>
<evidence type="ECO:0000259" key="4">
    <source>
        <dbReference type="PROSITE" id="PS51371"/>
    </source>
</evidence>
<dbReference type="InterPro" id="IPR000644">
    <property type="entry name" value="CBS_dom"/>
</dbReference>
<dbReference type="PANTHER" id="PTHR43080">
    <property type="entry name" value="CBS DOMAIN-CONTAINING PROTEIN CBSX3, MITOCHONDRIAL"/>
    <property type="match status" value="1"/>
</dbReference>
<feature type="domain" description="CBS" evidence="4">
    <location>
        <begin position="170"/>
        <end position="227"/>
    </location>
</feature>
<dbReference type="PROSITE" id="PS51371">
    <property type="entry name" value="CBS"/>
    <property type="match status" value="2"/>
</dbReference>
<evidence type="ECO:0000256" key="1">
    <source>
        <dbReference type="ARBA" id="ARBA00023122"/>
    </source>
</evidence>
<dbReference type="InterPro" id="IPR005105">
    <property type="entry name" value="GlnD_Uridyltrans_N"/>
</dbReference>
<dbReference type="EMBL" id="CP110257">
    <property type="protein sequence ID" value="UZD54577.1"/>
    <property type="molecule type" value="Genomic_DNA"/>
</dbReference>
<proteinExistence type="predicted"/>
<dbReference type="Pfam" id="PF03445">
    <property type="entry name" value="DUF294"/>
    <property type="match status" value="1"/>
</dbReference>
<dbReference type="InterPro" id="IPR018821">
    <property type="entry name" value="DUF294_put_nucleoTrafse_sb-bd"/>
</dbReference>
<dbReference type="Proteomes" id="UP001163266">
    <property type="component" value="Chromosome"/>
</dbReference>
<evidence type="ECO:0000256" key="2">
    <source>
        <dbReference type="PROSITE-ProRule" id="PRU00703"/>
    </source>
</evidence>
<sequence length="630" mass="70531">MAPSSGLVVQLRREMQRFAPFSQMHPEHLDRLVAQSSQAYFAPGETVLQPEDGPPSHLYYLRQGAVTGRRGLAEMAAAGFQYEAGDVFPVGAVLGQRAVTATYHATQDTFCLLIPRETVLELAQLSPPFGDFLNRRVLQFLELSRRAVQVAYASQTLAEQSLEAPLRSFARKTPVTCRPDTPLGDALQRMHDQHIGSILVVDDEERVLGILTRHDVLGRVTLPQVPLDAPVSEVMTRPVHVLTVDDTAQEAALLMSRHGIRHVPITERGRLVSLVSERDLFAMQRLSLKQVSTSIRAARDVATLELVGQDIRRFAHNLLAQGVRARQLTELISHLNDVLTTRLIELVAERRHVDLRRMCWIALGSEGRQEQTIATDQDNGLVFASDAPEADRPGWLDFARDVNEALERCGFPLCKGGVMAMNPQWCLTPREWCERFDDWIEHGSPEDLLNAAIFFDFRPLVGEPGLVAPMRDLVTRRARAVPRFLRQMAEAALRHRPPLNWLGGLDTADEDGRALIDVKLQGTAIFVETARIYALAHGIEETSTRRRFEAAAGPMGVAASESEAWVEGFEFLQLLRLRVQLGAEAAAPQATERPNSIDVNTLNDIDRRVLKETLRLARRLQQRLELDYLR</sequence>
<name>A0ABY6MRE6_9BURK</name>
<evidence type="ECO:0000313" key="6">
    <source>
        <dbReference type="Proteomes" id="UP001163266"/>
    </source>
</evidence>
<dbReference type="SMART" id="SM00100">
    <property type="entry name" value="cNMP"/>
    <property type="match status" value="1"/>
</dbReference>
<organism evidence="5 6">
    <name type="scientific">Caldimonas aquatica</name>
    <dbReference type="NCBI Taxonomy" id="376175"/>
    <lineage>
        <taxon>Bacteria</taxon>
        <taxon>Pseudomonadati</taxon>
        <taxon>Pseudomonadota</taxon>
        <taxon>Betaproteobacteria</taxon>
        <taxon>Burkholderiales</taxon>
        <taxon>Sphaerotilaceae</taxon>
        <taxon>Caldimonas</taxon>
    </lineage>
</organism>
<evidence type="ECO:0000259" key="3">
    <source>
        <dbReference type="PROSITE" id="PS50042"/>
    </source>
</evidence>
<dbReference type="SMART" id="SM00116">
    <property type="entry name" value="CBS"/>
    <property type="match status" value="2"/>
</dbReference>
<dbReference type="Gene3D" id="3.10.580.10">
    <property type="entry name" value="CBS-domain"/>
    <property type="match status" value="1"/>
</dbReference>
<dbReference type="PROSITE" id="PS50042">
    <property type="entry name" value="CNMP_BINDING_3"/>
    <property type="match status" value="1"/>
</dbReference>
<feature type="domain" description="Cyclic nucleotide-binding" evidence="3">
    <location>
        <begin position="20"/>
        <end position="122"/>
    </location>
</feature>
<keyword evidence="6" id="KW-1185">Reference proteome</keyword>
<dbReference type="Pfam" id="PF00571">
    <property type="entry name" value="CBS"/>
    <property type="match status" value="2"/>
</dbReference>
<reference evidence="5" key="1">
    <citation type="submission" date="2022-10" db="EMBL/GenBank/DDBJ databases">
        <title>Complete genome sequence of Schlegelella aquatica LMG 23380.</title>
        <authorList>
            <person name="Musilova J."/>
            <person name="Kourilova X."/>
            <person name="Bezdicek M."/>
            <person name="Hermankova K."/>
            <person name="Obruca S."/>
            <person name="Sedlar K."/>
        </authorList>
    </citation>
    <scope>NUCLEOTIDE SEQUENCE</scope>
    <source>
        <strain evidence="5">LMG 23380</strain>
    </source>
</reference>
<accession>A0ABY6MRE6</accession>
<dbReference type="RefSeq" id="WP_264892159.1">
    <property type="nucleotide sequence ID" value="NZ_CP110257.1"/>
</dbReference>
<gene>
    <name evidence="5" type="ORF">OMP39_13075</name>
</gene>
<dbReference type="InterPro" id="IPR000595">
    <property type="entry name" value="cNMP-bd_dom"/>
</dbReference>
<dbReference type="InterPro" id="IPR018490">
    <property type="entry name" value="cNMP-bd_dom_sf"/>
</dbReference>